<dbReference type="PANTHER" id="PTHR23028:SF53">
    <property type="entry name" value="ACYL_TRANSF_3 DOMAIN-CONTAINING PROTEIN"/>
    <property type="match status" value="1"/>
</dbReference>
<dbReference type="Pfam" id="PF01757">
    <property type="entry name" value="Acyl_transf_3"/>
    <property type="match status" value="1"/>
</dbReference>
<accession>H3KCT9</accession>
<gene>
    <name evidence="4" type="ORF">HMPREF9440_00543</name>
</gene>
<dbReference type="STRING" id="762967.HMPREF9440_00543"/>
<feature type="transmembrane region" description="Helical" evidence="1">
    <location>
        <begin position="225"/>
        <end position="246"/>
    </location>
</feature>
<evidence type="ECO:0000256" key="1">
    <source>
        <dbReference type="SAM" id="Phobius"/>
    </source>
</evidence>
<dbReference type="HOGENOM" id="CLU_005679_10_4_4"/>
<feature type="transmembrane region" description="Helical" evidence="1">
    <location>
        <begin position="195"/>
        <end position="213"/>
    </location>
</feature>
<dbReference type="InterPro" id="IPR043968">
    <property type="entry name" value="SGNH"/>
</dbReference>
<keyword evidence="4" id="KW-0012">Acyltransferase</keyword>
<feature type="transmembrane region" description="Helical" evidence="1">
    <location>
        <begin position="78"/>
        <end position="97"/>
    </location>
</feature>
<dbReference type="GO" id="GO:0009103">
    <property type="term" value="P:lipopolysaccharide biosynthetic process"/>
    <property type="evidence" value="ECO:0007669"/>
    <property type="project" value="TreeGrafter"/>
</dbReference>
<keyword evidence="1" id="KW-0812">Transmembrane</keyword>
<dbReference type="GO" id="GO:0016747">
    <property type="term" value="F:acyltransferase activity, transferring groups other than amino-acyl groups"/>
    <property type="evidence" value="ECO:0007669"/>
    <property type="project" value="InterPro"/>
</dbReference>
<dbReference type="InterPro" id="IPR002656">
    <property type="entry name" value="Acyl_transf_3_dom"/>
</dbReference>
<feature type="transmembrane region" description="Helical" evidence="1">
    <location>
        <begin position="320"/>
        <end position="337"/>
    </location>
</feature>
<keyword evidence="1" id="KW-1133">Transmembrane helix</keyword>
<keyword evidence="5" id="KW-1185">Reference proteome</keyword>
<keyword evidence="1" id="KW-0472">Membrane</keyword>
<feature type="transmembrane region" description="Helical" evidence="1">
    <location>
        <begin position="349"/>
        <end position="366"/>
    </location>
</feature>
<feature type="domain" description="Acyltransferase 3" evidence="2">
    <location>
        <begin position="10"/>
        <end position="334"/>
    </location>
</feature>
<feature type="transmembrane region" description="Helical" evidence="1">
    <location>
        <begin position="12"/>
        <end position="29"/>
    </location>
</feature>
<name>H3KCT9_9BURK</name>
<dbReference type="PATRIC" id="fig|762967.3.peg.446"/>
<dbReference type="EMBL" id="AFBQ01000064">
    <property type="protein sequence ID" value="EHY32053.1"/>
    <property type="molecule type" value="Genomic_DNA"/>
</dbReference>
<feature type="domain" description="SGNH" evidence="3">
    <location>
        <begin position="414"/>
        <end position="620"/>
    </location>
</feature>
<proteinExistence type="predicted"/>
<evidence type="ECO:0000259" key="3">
    <source>
        <dbReference type="Pfam" id="PF19040"/>
    </source>
</evidence>
<feature type="transmembrane region" description="Helical" evidence="1">
    <location>
        <begin position="35"/>
        <end position="57"/>
    </location>
</feature>
<sequence>MTQQHNYWRADITGLRALAVIPVVLYHAFPGLMPGGFVGVDIFFVISGYLISGIIFRSLIAKNKVDYVDFYAKRIRRILPNLLLLLCFCLVVGYFFLFDDELKELSKQVYSSAGFYQNFRLLEDVDYFAPAAERQPLLHLWSLAIEEQFYIFFPLLCGLIWRFTKSIRALGILVGVITLGSLAFCLSVSDQRFNFYFPLTRFWELGFGIVLSYAETFRIWNAKNWALSTRNGMSVTALLMLVAAFLGFDHDTVFPGVASLLPVLGAVLLISSHEDAVVNRWLTGKSVVFVGLISYSLYLWHWPFLVFQKIVLPTLSWGEGWALLLSVAVSIFIYRFVEVPARKADTKAVYLLLLAMMLVVGSAQGLKKSSHEACARPGLSTFMSMLLEDQRQAKAWDVGARLKGDIRSMQVGDGEGNLDLLLVGDSHMEQNLLRFKYLSERLNLSMVSLTHGGTLAAPHVEDPDSMVLIQEFENLLINRKPKVVVWAQKWGIYAESSTLKYSNGVEKISMSEGGFVRVLSEFRGLAESNPDVRFFFILDAPWDDYSYHYPNRTGRAFVRQSEIAAVKSVDLPVDNVWRKGNELVAEGVSDFAVVIDPLNFVCPKSSCNLFNYKDDDHLRQDYVREHGVWLDPIFEYIRSIK</sequence>
<keyword evidence="4" id="KW-0808">Transferase</keyword>
<feature type="transmembrane region" description="Helical" evidence="1">
    <location>
        <begin position="252"/>
        <end position="270"/>
    </location>
</feature>
<evidence type="ECO:0000259" key="2">
    <source>
        <dbReference type="Pfam" id="PF01757"/>
    </source>
</evidence>
<feature type="transmembrane region" description="Helical" evidence="1">
    <location>
        <begin position="282"/>
        <end position="300"/>
    </location>
</feature>
<dbReference type="OrthoDB" id="9814807at2"/>
<dbReference type="GO" id="GO:0016020">
    <property type="term" value="C:membrane"/>
    <property type="evidence" value="ECO:0007669"/>
    <property type="project" value="TreeGrafter"/>
</dbReference>
<dbReference type="AlphaFoldDB" id="H3KCT9"/>
<feature type="transmembrane region" description="Helical" evidence="1">
    <location>
        <begin position="170"/>
        <end position="189"/>
    </location>
</feature>
<dbReference type="PANTHER" id="PTHR23028">
    <property type="entry name" value="ACETYLTRANSFERASE"/>
    <property type="match status" value="1"/>
</dbReference>
<dbReference type="RefSeq" id="WP_008541101.1">
    <property type="nucleotide sequence ID" value="NZ_JH604887.1"/>
</dbReference>
<feature type="transmembrane region" description="Helical" evidence="1">
    <location>
        <begin position="140"/>
        <end position="163"/>
    </location>
</feature>
<dbReference type="InterPro" id="IPR050879">
    <property type="entry name" value="Acyltransferase_3"/>
</dbReference>
<reference evidence="4 5" key="1">
    <citation type="submission" date="2011-11" db="EMBL/GenBank/DDBJ databases">
        <authorList>
            <person name="Weinstock G."/>
            <person name="Sodergren E."/>
            <person name="Clifton S."/>
            <person name="Fulton L."/>
            <person name="Fulton B."/>
            <person name="Courtney L."/>
            <person name="Fronick C."/>
            <person name="Harrison M."/>
            <person name="Strong C."/>
            <person name="Farmer C."/>
            <person name="Delahaunty K."/>
            <person name="Markovic C."/>
            <person name="Hall O."/>
            <person name="Minx P."/>
            <person name="Tomlinson C."/>
            <person name="Mitreva M."/>
            <person name="Hou S."/>
            <person name="Chen J."/>
            <person name="Wollam A."/>
            <person name="Pepin K.H."/>
            <person name="Johnson M."/>
            <person name="Bhonagiri V."/>
            <person name="Zhang X."/>
            <person name="Suruliraj S."/>
            <person name="Warren W."/>
            <person name="Chinwalla A."/>
            <person name="Mardis E.R."/>
            <person name="Wilson R.K."/>
        </authorList>
    </citation>
    <scope>NUCLEOTIDE SEQUENCE [LARGE SCALE GENOMIC DNA]</scope>
    <source>
        <strain evidence="4 5">YIT 11816</strain>
    </source>
</reference>
<evidence type="ECO:0000313" key="5">
    <source>
        <dbReference type="Proteomes" id="UP000004956"/>
    </source>
</evidence>
<organism evidence="4 5">
    <name type="scientific">Sutterella parvirubra YIT 11816</name>
    <dbReference type="NCBI Taxonomy" id="762967"/>
    <lineage>
        <taxon>Bacteria</taxon>
        <taxon>Pseudomonadati</taxon>
        <taxon>Pseudomonadota</taxon>
        <taxon>Betaproteobacteria</taxon>
        <taxon>Burkholderiales</taxon>
        <taxon>Sutterellaceae</taxon>
        <taxon>Sutterella</taxon>
    </lineage>
</organism>
<protein>
    <submittedName>
        <fullName evidence="4">Acyltransferase</fullName>
    </submittedName>
</protein>
<dbReference type="Pfam" id="PF19040">
    <property type="entry name" value="SGNH"/>
    <property type="match status" value="1"/>
</dbReference>
<evidence type="ECO:0000313" key="4">
    <source>
        <dbReference type="EMBL" id="EHY32053.1"/>
    </source>
</evidence>
<comment type="caution">
    <text evidence="4">The sequence shown here is derived from an EMBL/GenBank/DDBJ whole genome shotgun (WGS) entry which is preliminary data.</text>
</comment>
<dbReference type="Proteomes" id="UP000004956">
    <property type="component" value="Unassembled WGS sequence"/>
</dbReference>